<name>A0AAE4MW08_9ENTR</name>
<dbReference type="RefSeq" id="WP_121576815.1">
    <property type="nucleotide sequence ID" value="NZ_JAVBHL010000003.1"/>
</dbReference>
<comment type="caution">
    <text evidence="1">The sequence shown here is derived from an EMBL/GenBank/DDBJ whole genome shotgun (WGS) entry which is preliminary data.</text>
</comment>
<evidence type="ECO:0000313" key="1">
    <source>
        <dbReference type="EMBL" id="MDV0614638.1"/>
    </source>
</evidence>
<evidence type="ECO:0000313" key="2">
    <source>
        <dbReference type="Proteomes" id="UP001187239"/>
    </source>
</evidence>
<dbReference type="AlphaFoldDB" id="A0AAE4MW08"/>
<reference evidence="1" key="1">
    <citation type="submission" date="2023-10" db="EMBL/GenBank/DDBJ databases">
        <title>Surveillance and assessment of the effects of hospital wastewater treatment on clearance of pathogenic bacterial and antimicrobial resistance genes.</title>
        <authorList>
            <person name="Wu Y."/>
        </authorList>
    </citation>
    <scope>NUCLEOTIDE SEQUENCE</scope>
    <source>
        <strain evidence="1">23-M-SY-8</strain>
    </source>
</reference>
<organism evidence="1 2">
    <name type="scientific">Klebsiella quasipneumoniae subsp. similipneumoniae</name>
    <dbReference type="NCBI Taxonomy" id="1463164"/>
    <lineage>
        <taxon>Bacteria</taxon>
        <taxon>Pseudomonadati</taxon>
        <taxon>Pseudomonadota</taxon>
        <taxon>Gammaproteobacteria</taxon>
        <taxon>Enterobacterales</taxon>
        <taxon>Enterobacteriaceae</taxon>
        <taxon>Klebsiella/Raoultella group</taxon>
        <taxon>Klebsiella</taxon>
        <taxon>Klebsiella pneumoniae complex</taxon>
    </lineage>
</organism>
<proteinExistence type="predicted"/>
<dbReference type="Proteomes" id="UP001187239">
    <property type="component" value="Unassembled WGS sequence"/>
</dbReference>
<sequence length="73" mass="7790">MLEAGMVEKKSAGSAALWMREAAEVIDKQFGDGYASAHPELVAGFMQAAAIDQAGMYIRSLVETLDLWPGSLS</sequence>
<accession>A0AAE4MW08</accession>
<gene>
    <name evidence="1" type="ORF">RZO73_29615</name>
</gene>
<dbReference type="EMBL" id="JAWHXQ010000053">
    <property type="protein sequence ID" value="MDV0614638.1"/>
    <property type="molecule type" value="Genomic_DNA"/>
</dbReference>
<protein>
    <submittedName>
        <fullName evidence="1">Uncharacterized protein</fullName>
    </submittedName>
</protein>